<reference evidence="1" key="1">
    <citation type="submission" date="2023-04" db="EMBL/GenBank/DDBJ databases">
        <title>A chromosome-level genome assembly of the parasitoid wasp Eretmocerus hayati.</title>
        <authorList>
            <person name="Zhong Y."/>
            <person name="Liu S."/>
            <person name="Liu Y."/>
        </authorList>
    </citation>
    <scope>NUCLEOTIDE SEQUENCE</scope>
    <source>
        <strain evidence="1">ZJU_SS_LIU_2023</strain>
    </source>
</reference>
<evidence type="ECO:0000313" key="2">
    <source>
        <dbReference type="Proteomes" id="UP001239111"/>
    </source>
</evidence>
<keyword evidence="2" id="KW-1185">Reference proteome</keyword>
<evidence type="ECO:0000313" key="1">
    <source>
        <dbReference type="EMBL" id="KAJ8667747.1"/>
    </source>
</evidence>
<name>A0ACC2N9J0_9HYME</name>
<organism evidence="1 2">
    <name type="scientific">Eretmocerus hayati</name>
    <dbReference type="NCBI Taxonomy" id="131215"/>
    <lineage>
        <taxon>Eukaryota</taxon>
        <taxon>Metazoa</taxon>
        <taxon>Ecdysozoa</taxon>
        <taxon>Arthropoda</taxon>
        <taxon>Hexapoda</taxon>
        <taxon>Insecta</taxon>
        <taxon>Pterygota</taxon>
        <taxon>Neoptera</taxon>
        <taxon>Endopterygota</taxon>
        <taxon>Hymenoptera</taxon>
        <taxon>Apocrita</taxon>
        <taxon>Proctotrupomorpha</taxon>
        <taxon>Chalcidoidea</taxon>
        <taxon>Aphelinidae</taxon>
        <taxon>Aphelininae</taxon>
        <taxon>Eretmocerus</taxon>
    </lineage>
</organism>
<dbReference type="Proteomes" id="UP001239111">
    <property type="component" value="Chromosome 4"/>
</dbReference>
<dbReference type="EMBL" id="CM056744">
    <property type="protein sequence ID" value="KAJ8667747.1"/>
    <property type="molecule type" value="Genomic_DNA"/>
</dbReference>
<proteinExistence type="predicted"/>
<sequence>MKTHEEVEKYTSRRCDGKSSDRAGLNPHKKLQCHSVFFPCSCCLQSFDSENDLVEHLNTRHGLSCDTSAETTVISEDPLDLTCKEGTNERSMTQEMERPGGESRDLVHETLIKQESDETKSDEDKKGYYLEFIELGARGDWPCSSGTPNELPTAEPRLVKRQELETGAKDGCDMDFVHHFDLIKEEMKTEEDVSSSSPCKKEYRYSMSE</sequence>
<accession>A0ACC2N9J0</accession>
<comment type="caution">
    <text evidence="1">The sequence shown here is derived from an EMBL/GenBank/DDBJ whole genome shotgun (WGS) entry which is preliminary data.</text>
</comment>
<gene>
    <name evidence="1" type="ORF">QAD02_009410</name>
</gene>
<protein>
    <submittedName>
        <fullName evidence="1">Uncharacterized protein</fullName>
    </submittedName>
</protein>